<feature type="transmembrane region" description="Helical" evidence="1">
    <location>
        <begin position="120"/>
        <end position="140"/>
    </location>
</feature>
<dbReference type="InParanoid" id="K3WJ99"/>
<dbReference type="AlphaFoldDB" id="K3WJ99"/>
<sequence length="217" mass="23828">MYWARVSGTVVSASMLLLNQAPTFAPEVVMTPMSKIALKVSAAAAFGATIVLLVKYWMFPVPFSLVLGADPFIAICFIAVITLGRKKRAGLRYFFQFMITNSIQGSMIVVYPAYHATFLSLLGTSQLALVMLLPIMKLSFKHLLAKLKMSDDDLLPCVDIVDAMHMTKCMQSAGILTVGVTIVAVDLAQNLTAIHKFSKQTQRLRRDLHSPVALFAE</sequence>
<reference evidence="3" key="1">
    <citation type="journal article" date="2010" name="Genome Biol.">
        <title>Genome sequence of the necrotrophic plant pathogen Pythium ultimum reveals original pathogenicity mechanisms and effector repertoire.</title>
        <authorList>
            <person name="Levesque C.A."/>
            <person name="Brouwer H."/>
            <person name="Cano L."/>
            <person name="Hamilton J.P."/>
            <person name="Holt C."/>
            <person name="Huitema E."/>
            <person name="Raffaele S."/>
            <person name="Robideau G.P."/>
            <person name="Thines M."/>
            <person name="Win J."/>
            <person name="Zerillo M.M."/>
            <person name="Beakes G.W."/>
            <person name="Boore J.L."/>
            <person name="Busam D."/>
            <person name="Dumas B."/>
            <person name="Ferriera S."/>
            <person name="Fuerstenberg S.I."/>
            <person name="Gachon C.M."/>
            <person name="Gaulin E."/>
            <person name="Govers F."/>
            <person name="Grenville-Briggs L."/>
            <person name="Horner N."/>
            <person name="Hostetler J."/>
            <person name="Jiang R.H."/>
            <person name="Johnson J."/>
            <person name="Krajaejun T."/>
            <person name="Lin H."/>
            <person name="Meijer H.J."/>
            <person name="Moore B."/>
            <person name="Morris P."/>
            <person name="Phuntmart V."/>
            <person name="Puiu D."/>
            <person name="Shetty J."/>
            <person name="Stajich J.E."/>
            <person name="Tripathy S."/>
            <person name="Wawra S."/>
            <person name="van West P."/>
            <person name="Whitty B.R."/>
            <person name="Coutinho P.M."/>
            <person name="Henrissat B."/>
            <person name="Martin F."/>
            <person name="Thomas P.D."/>
            <person name="Tyler B.M."/>
            <person name="De Vries R.P."/>
            <person name="Kamoun S."/>
            <person name="Yandell M."/>
            <person name="Tisserat N."/>
            <person name="Buell C.R."/>
        </authorList>
    </citation>
    <scope>NUCLEOTIDE SEQUENCE</scope>
    <source>
        <strain evidence="3">DAOM:BR144</strain>
    </source>
</reference>
<feature type="transmembrane region" description="Helical" evidence="1">
    <location>
        <begin position="36"/>
        <end position="57"/>
    </location>
</feature>
<keyword evidence="3" id="KW-1185">Reference proteome</keyword>
<keyword evidence="1" id="KW-0812">Transmembrane</keyword>
<dbReference type="eggNOG" id="ENOG502RVT3">
    <property type="taxonomic scope" value="Eukaryota"/>
</dbReference>
<evidence type="ECO:0000313" key="3">
    <source>
        <dbReference type="Proteomes" id="UP000019132"/>
    </source>
</evidence>
<reference evidence="2" key="3">
    <citation type="submission" date="2015-02" db="UniProtKB">
        <authorList>
            <consortium name="EnsemblProtists"/>
        </authorList>
    </citation>
    <scope>IDENTIFICATION</scope>
    <source>
        <strain evidence="2">DAOM BR144</strain>
    </source>
</reference>
<dbReference type="VEuPathDB" id="FungiDB:PYU1_G005030"/>
<reference evidence="3" key="2">
    <citation type="submission" date="2010-04" db="EMBL/GenBank/DDBJ databases">
        <authorList>
            <person name="Buell R."/>
            <person name="Hamilton J."/>
            <person name="Hostetler J."/>
        </authorList>
    </citation>
    <scope>NUCLEOTIDE SEQUENCE [LARGE SCALE GENOMIC DNA]</scope>
    <source>
        <strain evidence="3">DAOM:BR144</strain>
    </source>
</reference>
<feature type="transmembrane region" description="Helical" evidence="1">
    <location>
        <begin position="93"/>
        <end position="114"/>
    </location>
</feature>
<dbReference type="OMA" id="FTNCASQ"/>
<keyword evidence="1" id="KW-1133">Transmembrane helix</keyword>
<protein>
    <submittedName>
        <fullName evidence="2">Uncharacterized protein</fullName>
    </submittedName>
</protein>
<evidence type="ECO:0000256" key="1">
    <source>
        <dbReference type="SAM" id="Phobius"/>
    </source>
</evidence>
<feature type="transmembrane region" description="Helical" evidence="1">
    <location>
        <begin position="63"/>
        <end position="81"/>
    </location>
</feature>
<evidence type="ECO:0000313" key="2">
    <source>
        <dbReference type="EnsemblProtists" id="PYU1_T005041"/>
    </source>
</evidence>
<dbReference type="Proteomes" id="UP000019132">
    <property type="component" value="Unassembled WGS sequence"/>
</dbReference>
<organism evidence="2 3">
    <name type="scientific">Globisporangium ultimum (strain ATCC 200006 / CBS 805.95 / DAOM BR144)</name>
    <name type="common">Pythium ultimum</name>
    <dbReference type="NCBI Taxonomy" id="431595"/>
    <lineage>
        <taxon>Eukaryota</taxon>
        <taxon>Sar</taxon>
        <taxon>Stramenopiles</taxon>
        <taxon>Oomycota</taxon>
        <taxon>Peronosporomycetes</taxon>
        <taxon>Pythiales</taxon>
        <taxon>Pythiaceae</taxon>
        <taxon>Globisporangium</taxon>
    </lineage>
</organism>
<proteinExistence type="predicted"/>
<dbReference type="EnsemblProtists" id="PYU1_T005041">
    <property type="protein sequence ID" value="PYU1_T005041"/>
    <property type="gene ID" value="PYU1_G005030"/>
</dbReference>
<dbReference type="HOGENOM" id="CLU_1274495_0_0_1"/>
<accession>K3WJ99</accession>
<keyword evidence="1" id="KW-0472">Membrane</keyword>
<name>K3WJ99_GLOUD</name>
<dbReference type="EMBL" id="GL376564">
    <property type="status" value="NOT_ANNOTATED_CDS"/>
    <property type="molecule type" value="Genomic_DNA"/>
</dbReference>